<dbReference type="RefSeq" id="WP_132434611.1">
    <property type="nucleotide sequence ID" value="NZ_SLWK01000012.1"/>
</dbReference>
<gene>
    <name evidence="1" type="ORF">EV194_11239</name>
</gene>
<name>A0A4R2GF92_9BACT</name>
<dbReference type="EMBL" id="SLWK01000012">
    <property type="protein sequence ID" value="TCO06816.1"/>
    <property type="molecule type" value="Genomic_DNA"/>
</dbReference>
<comment type="caution">
    <text evidence="1">The sequence shown here is derived from an EMBL/GenBank/DDBJ whole genome shotgun (WGS) entry which is preliminary data.</text>
</comment>
<accession>A0A4R2GF92</accession>
<dbReference type="AlphaFoldDB" id="A0A4R2GF92"/>
<proteinExistence type="predicted"/>
<dbReference type="Proteomes" id="UP000295221">
    <property type="component" value="Unassembled WGS sequence"/>
</dbReference>
<keyword evidence="2" id="KW-1185">Reference proteome</keyword>
<sequence>MEIYSSPVVRIEFDTTKKLLLQKWIGFASSVQFREAIDKTVEFVKGNQVKYMMSDTTEQKPVGPEESKYAASVMPQLFGGGVKAMAFVMPKNVITKLALSSFAKEKGMPDNVQYFDNVAEAETWLLKH</sequence>
<organism evidence="1 2">
    <name type="scientific">Natronoflexus pectinivorans</name>
    <dbReference type="NCBI Taxonomy" id="682526"/>
    <lineage>
        <taxon>Bacteria</taxon>
        <taxon>Pseudomonadati</taxon>
        <taxon>Bacteroidota</taxon>
        <taxon>Bacteroidia</taxon>
        <taxon>Marinilabiliales</taxon>
        <taxon>Marinilabiliaceae</taxon>
        <taxon>Natronoflexus</taxon>
    </lineage>
</organism>
<evidence type="ECO:0000313" key="2">
    <source>
        <dbReference type="Proteomes" id="UP000295221"/>
    </source>
</evidence>
<evidence type="ECO:0008006" key="3">
    <source>
        <dbReference type="Google" id="ProtNLM"/>
    </source>
</evidence>
<reference evidence="1 2" key="1">
    <citation type="submission" date="2019-03" db="EMBL/GenBank/DDBJ databases">
        <title>Genomic Encyclopedia of Type Strains, Phase IV (KMG-IV): sequencing the most valuable type-strain genomes for metagenomic binning, comparative biology and taxonomic classification.</title>
        <authorList>
            <person name="Goeker M."/>
        </authorList>
    </citation>
    <scope>NUCLEOTIDE SEQUENCE [LARGE SCALE GENOMIC DNA]</scope>
    <source>
        <strain evidence="1 2">DSM 24179</strain>
    </source>
</reference>
<protein>
    <recommendedName>
        <fullName evidence="3">SpoIIAA-like protein</fullName>
    </recommendedName>
</protein>
<dbReference type="OrthoDB" id="1120511at2"/>
<evidence type="ECO:0000313" key="1">
    <source>
        <dbReference type="EMBL" id="TCO06816.1"/>
    </source>
</evidence>